<keyword evidence="2" id="KW-1185">Reference proteome</keyword>
<sequence length="381" mass="44739">MNRFTLDARQLERKFLRFLQNQKSFLTVTGRENQFVSVNRDYLLIQSAKNQKPWSITRKKLRESIYYTFSKRTIVRKDVEQFSSFSSSLFAILFKCFEGMVHIKKLPSGLLRLSLKGCRVFFSGLERDPSIRQMVKEEGSSSLLLNYYYIRQNRYWTDILEDFTNVVIDSGGYSLFKKSLKKDDNEPTLFNLDDIPMITVEEYAAFIRRYQSHPSIIGFFNLDVVGDPVETKRNYQRLKELAPKATIYPVWQFSDSLEALEELVNEEHELISIGGLVPYLSTRQEVVRKKFKAIFSRFGEKTNFHFLGGGNELLLDFNLFSSDTTCYLNARKSIKQKKFYLENGERVDAPMEMSVMDVIRQNIRFLASLEKRYEPLQQRLV</sequence>
<dbReference type="AlphaFoldDB" id="A0A431VTQ5"/>
<name>A0A431VTQ5_9BACI</name>
<dbReference type="Proteomes" id="UP000271374">
    <property type="component" value="Unassembled WGS sequence"/>
</dbReference>
<dbReference type="OrthoDB" id="2836045at2"/>
<dbReference type="EMBL" id="RXNT01000023">
    <property type="protein sequence ID" value="RTR26600.1"/>
    <property type="molecule type" value="Genomic_DNA"/>
</dbReference>
<evidence type="ECO:0000313" key="2">
    <source>
        <dbReference type="Proteomes" id="UP000271374"/>
    </source>
</evidence>
<organism evidence="1 2">
    <name type="scientific">Bacillus yapensis</name>
    <dbReference type="NCBI Taxonomy" id="2492960"/>
    <lineage>
        <taxon>Bacteria</taxon>
        <taxon>Bacillati</taxon>
        <taxon>Bacillota</taxon>
        <taxon>Bacilli</taxon>
        <taxon>Bacillales</taxon>
        <taxon>Bacillaceae</taxon>
        <taxon>Bacillus</taxon>
    </lineage>
</organism>
<dbReference type="RefSeq" id="WP_126410768.1">
    <property type="nucleotide sequence ID" value="NZ_RXNT01000023.1"/>
</dbReference>
<reference evidence="1 2" key="1">
    <citation type="submission" date="2018-12" db="EMBL/GenBank/DDBJ databases">
        <title>Bacillus yapensis draft genome sequence.</title>
        <authorList>
            <person name="Yu L."/>
            <person name="Xu X."/>
            <person name="Tang X."/>
        </authorList>
    </citation>
    <scope>NUCLEOTIDE SEQUENCE [LARGE SCALE GENOMIC DNA]</scope>
    <source>
        <strain evidence="1 2">XXST-01</strain>
    </source>
</reference>
<comment type="caution">
    <text evidence="1">The sequence shown here is derived from an EMBL/GenBank/DDBJ whole genome shotgun (WGS) entry which is preliminary data.</text>
</comment>
<evidence type="ECO:0000313" key="1">
    <source>
        <dbReference type="EMBL" id="RTR26600.1"/>
    </source>
</evidence>
<protein>
    <submittedName>
        <fullName evidence="1">Uncharacterized protein</fullName>
    </submittedName>
</protein>
<proteinExistence type="predicted"/>
<gene>
    <name evidence="1" type="ORF">EKG37_21260</name>
</gene>
<accession>A0A431VTQ5</accession>